<keyword evidence="2 4" id="KW-0479">Metal-binding</keyword>
<organism evidence="7 8">
    <name type="scientific">Haloferula luteola</name>
    <dbReference type="NCBI Taxonomy" id="595692"/>
    <lineage>
        <taxon>Bacteria</taxon>
        <taxon>Pseudomonadati</taxon>
        <taxon>Verrucomicrobiota</taxon>
        <taxon>Verrucomicrobiia</taxon>
        <taxon>Verrucomicrobiales</taxon>
        <taxon>Verrucomicrobiaceae</taxon>
        <taxon>Haloferula</taxon>
    </lineage>
</organism>
<dbReference type="PANTHER" id="PTHR33546:SF1">
    <property type="entry name" value="LARGE, MULTIFUNCTIONAL SECRETED PROTEIN"/>
    <property type="match status" value="1"/>
</dbReference>
<dbReference type="NCBIfam" id="TIGR02604">
    <property type="entry name" value="Piru_Ver_Nterm"/>
    <property type="match status" value="1"/>
</dbReference>
<dbReference type="RefSeq" id="WP_184015690.1">
    <property type="nucleotide sequence ID" value="NZ_JACHFD010000002.1"/>
</dbReference>
<dbReference type="Pfam" id="PF06283">
    <property type="entry name" value="ThuA"/>
    <property type="match status" value="1"/>
</dbReference>
<dbReference type="InterPro" id="IPR029062">
    <property type="entry name" value="Class_I_gatase-like"/>
</dbReference>
<dbReference type="InterPro" id="IPR036909">
    <property type="entry name" value="Cyt_c-like_dom_sf"/>
</dbReference>
<gene>
    <name evidence="7" type="ORF">HNR46_000643</name>
</gene>
<evidence type="ECO:0000256" key="1">
    <source>
        <dbReference type="ARBA" id="ARBA00022617"/>
    </source>
</evidence>
<dbReference type="Gene3D" id="1.10.760.10">
    <property type="entry name" value="Cytochrome c-like domain"/>
    <property type="match status" value="1"/>
</dbReference>
<keyword evidence="3 4" id="KW-0408">Iron</keyword>
<dbReference type="InterPro" id="IPR011041">
    <property type="entry name" value="Quinoprot_gluc/sorb_DH_b-prop"/>
</dbReference>
<dbReference type="GO" id="GO:0046872">
    <property type="term" value="F:metal ion binding"/>
    <property type="evidence" value="ECO:0007669"/>
    <property type="project" value="UniProtKB-KW"/>
</dbReference>
<sequence length="1414" mass="154210">MRTPCSWAALWLVVQLGAGLCDGSPVVRVQAPKGLFESETHVTELPNASELGELSVILSSQAGGWSDARRREIDAWVQQGGGLVLVNEAVPASGFLKGEIQRWEGSLPWFFTPEGRDHPISTGISNFDGEDEMFYGFVPPQQATVLATTWTPNSKHLKGTTPQPYVYGVSPVLWTMEWGKGRVVVFTPGKREKTLELPAVKVMLQRALNWAGRLEGDETVTVGPVEAEDLMYPQGGPLSPTEELKAIEVHPEFDLDLVASEPLISKPLNLDWDAQGRLWVVESVEYPEGREGGGAEGMYSVWQRDSDLPRPAPAERPPLDRVSWLEDGDGDGVMDRKHVFAEGFDLATSFCFYRDGIIVAQPPQVLWVRDRDGDGVADNREVLYDGLGTFDRHAVLNNLRWGLDGWVYATHGYSGSPRVTSGDGTKDFGAINSGVVRFRPDGSKIEMYSAKSGNCWGVDLSSDGEIFYTQPTSGDLVMHVPVSDALMAAGGLGREPSYQVMVHLRPVKPLMSWEEIVENQPNDVIGSFTAACGCAVYEGGAWPDSWSRGYFTCEPTVHIVHHEQLTPDGVTYAAEKTREEEFAATRDFWSRPIDSRIGPDGQLYVIDFYNQAILHNDPRGPIHLWNNQAARPDRDHYFGRIHRYHHKDSKALPKADLTTLRGQVAALSHPNREVRYRAQRLLEEGDTASAAGMLKDARGVAAIHALWIRAAAGVLSEEEWATAMVKGNEALRVSAARVMGEYPQRVGRVMIQRISEHFPEEESARVRLQILAHLPLSAKVPVEVLVSAVKRSPDRWTRAAAARLARQYPAETLVGILQDPEPERLVDWSGLVLDAGAEDPERLAEMLEVLAAATQGDWVASALESLRGKELKSDPRVLKALKPLAESSDAATAAAGIAMMARMQGDEHGLKRAIESVLARGSDNPRVLAPLVTLPDLPDALRAPVLKGVAISEEMRAAVLPALAGNASSKAARWMIELLAQVPAQEKAVLLESLLARREGAMALTKALDDGSLPLAVVGPQVLSRLAEHPDVEVRHLSSPVVERLRGAVVAKDEVIRKLLPEVSQPGDREVGHQLFAACAVCHVFQGEGVQVGPMLEGIGVHGVETLLTHIVDPNREVEPSYHTWNLKTTDGRVISGFISRETAESLFLRNAGGEVEVRRNEIASREDTGRSLMPEGFEGLGAEALRNLITYLRSGEQRFQTVSLARVATADGSRGVYASKDTEGDRVPLKRYGLVEVEGIPFQLEDPALSPTGKNLIVLRGGMNLEALSQGMPDRVEIPIGGKAGRLHLLGAVAGWGYPAFQERVRLVTIEVEYEDGDQEEIRLVNGIDISDHVAGPDVPGSVRVDEVEQGQIRYLWRDLKSPEKSIRRLVISSSGAAAAPMIAGITLEAPAKDGVMAPPPNHGGAASENTTH</sequence>
<dbReference type="Pfam" id="PF23500">
    <property type="entry name" value="DUF7133"/>
    <property type="match status" value="1"/>
</dbReference>
<accession>A0A840V9F8</accession>
<evidence type="ECO:0000256" key="2">
    <source>
        <dbReference type="ARBA" id="ARBA00022723"/>
    </source>
</evidence>
<dbReference type="InterPro" id="IPR029010">
    <property type="entry name" value="ThuA-like"/>
</dbReference>
<evidence type="ECO:0000256" key="5">
    <source>
        <dbReference type="SAM" id="MobiDB-lite"/>
    </source>
</evidence>
<dbReference type="Gene3D" id="2.120.10.30">
    <property type="entry name" value="TolB, C-terminal domain"/>
    <property type="match status" value="1"/>
</dbReference>
<dbReference type="InterPro" id="IPR011042">
    <property type="entry name" value="6-blade_b-propeller_TolB-like"/>
</dbReference>
<dbReference type="GO" id="GO:0009055">
    <property type="term" value="F:electron transfer activity"/>
    <property type="evidence" value="ECO:0007669"/>
    <property type="project" value="InterPro"/>
</dbReference>
<dbReference type="SUPFAM" id="SSF50952">
    <property type="entry name" value="Soluble quinoprotein glucose dehydrogenase"/>
    <property type="match status" value="1"/>
</dbReference>
<protein>
    <recommendedName>
        <fullName evidence="6">Cytochrome c domain-containing protein</fullName>
    </recommendedName>
</protein>
<dbReference type="PROSITE" id="PS51007">
    <property type="entry name" value="CYTC"/>
    <property type="match status" value="1"/>
</dbReference>
<keyword evidence="1 4" id="KW-0349">Heme</keyword>
<name>A0A840V9F8_9BACT</name>
<dbReference type="Gene3D" id="3.40.50.880">
    <property type="match status" value="1"/>
</dbReference>
<comment type="caution">
    <text evidence="7">The sequence shown here is derived from an EMBL/GenBank/DDBJ whole genome shotgun (WGS) entry which is preliminary data.</text>
</comment>
<dbReference type="Proteomes" id="UP000557717">
    <property type="component" value="Unassembled WGS sequence"/>
</dbReference>
<dbReference type="InterPro" id="IPR013427">
    <property type="entry name" value="Haem-bd_dom_put"/>
</dbReference>
<dbReference type="GO" id="GO:0020037">
    <property type="term" value="F:heme binding"/>
    <property type="evidence" value="ECO:0007669"/>
    <property type="project" value="InterPro"/>
</dbReference>
<keyword evidence="8" id="KW-1185">Reference proteome</keyword>
<dbReference type="InterPro" id="IPR055557">
    <property type="entry name" value="DUF7133"/>
</dbReference>
<feature type="domain" description="Cytochrome c" evidence="6">
    <location>
        <begin position="1067"/>
        <end position="1197"/>
    </location>
</feature>
<dbReference type="NCBIfam" id="TIGR02603">
    <property type="entry name" value="CxxCH_TIGR02603"/>
    <property type="match status" value="1"/>
</dbReference>
<feature type="region of interest" description="Disordered" evidence="5">
    <location>
        <begin position="1395"/>
        <end position="1414"/>
    </location>
</feature>
<evidence type="ECO:0000313" key="7">
    <source>
        <dbReference type="EMBL" id="MBB5350419.1"/>
    </source>
</evidence>
<dbReference type="InterPro" id="IPR013428">
    <property type="entry name" value="Membrane-bound_put_N"/>
</dbReference>
<dbReference type="InterPro" id="IPR009056">
    <property type="entry name" value="Cyt_c-like_dom"/>
</dbReference>
<evidence type="ECO:0000256" key="3">
    <source>
        <dbReference type="ARBA" id="ARBA00023004"/>
    </source>
</evidence>
<dbReference type="SUPFAM" id="SSF46626">
    <property type="entry name" value="Cytochrome c"/>
    <property type="match status" value="1"/>
</dbReference>
<dbReference type="EMBL" id="JACHFD010000002">
    <property type="protein sequence ID" value="MBB5350419.1"/>
    <property type="molecule type" value="Genomic_DNA"/>
</dbReference>
<reference evidence="7 8" key="1">
    <citation type="submission" date="2020-08" db="EMBL/GenBank/DDBJ databases">
        <title>Genomic Encyclopedia of Type Strains, Phase IV (KMG-IV): sequencing the most valuable type-strain genomes for metagenomic binning, comparative biology and taxonomic classification.</title>
        <authorList>
            <person name="Goeker M."/>
        </authorList>
    </citation>
    <scope>NUCLEOTIDE SEQUENCE [LARGE SCALE GENOMIC DNA]</scope>
    <source>
        <strain evidence="7 8">YC6886</strain>
    </source>
</reference>
<evidence type="ECO:0000259" key="6">
    <source>
        <dbReference type="PROSITE" id="PS51007"/>
    </source>
</evidence>
<dbReference type="PANTHER" id="PTHR33546">
    <property type="entry name" value="LARGE, MULTIFUNCTIONAL SECRETED PROTEIN-RELATED"/>
    <property type="match status" value="1"/>
</dbReference>
<feature type="region of interest" description="Disordered" evidence="5">
    <location>
        <begin position="305"/>
        <end position="324"/>
    </location>
</feature>
<dbReference type="SUPFAM" id="SSF52317">
    <property type="entry name" value="Class I glutamine amidotransferase-like"/>
    <property type="match status" value="1"/>
</dbReference>
<proteinExistence type="predicted"/>
<evidence type="ECO:0000256" key="4">
    <source>
        <dbReference type="PROSITE-ProRule" id="PRU00433"/>
    </source>
</evidence>
<evidence type="ECO:0000313" key="8">
    <source>
        <dbReference type="Proteomes" id="UP000557717"/>
    </source>
</evidence>